<accession>A0AAD7F3P9</accession>
<name>A0AAD7F3P9_9AGAR</name>
<dbReference type="AlphaFoldDB" id="A0AAD7F3P9"/>
<sequence>MQPIVFKNQRASAPGMRIAEVDGEYCPALEGASDRVFEGFAYREAKIRILWPGYPPFEKRFRTQDAQRSVLLMMVAAAVERCMKGHANKMLPIKRGFEAWTIGKHGGLGPDDVLM</sequence>
<keyword evidence="2" id="KW-1185">Reference proteome</keyword>
<dbReference type="Proteomes" id="UP001218218">
    <property type="component" value="Unassembled WGS sequence"/>
</dbReference>
<evidence type="ECO:0000313" key="1">
    <source>
        <dbReference type="EMBL" id="KAJ7364195.1"/>
    </source>
</evidence>
<protein>
    <submittedName>
        <fullName evidence="1">Uncharacterized protein</fullName>
    </submittedName>
</protein>
<dbReference type="EMBL" id="JARIHO010000003">
    <property type="protein sequence ID" value="KAJ7364195.1"/>
    <property type="molecule type" value="Genomic_DNA"/>
</dbReference>
<reference evidence="1" key="1">
    <citation type="submission" date="2023-03" db="EMBL/GenBank/DDBJ databases">
        <title>Massive genome expansion in bonnet fungi (Mycena s.s.) driven by repeated elements and novel gene families across ecological guilds.</title>
        <authorList>
            <consortium name="Lawrence Berkeley National Laboratory"/>
            <person name="Harder C.B."/>
            <person name="Miyauchi S."/>
            <person name="Viragh M."/>
            <person name="Kuo A."/>
            <person name="Thoen E."/>
            <person name="Andreopoulos B."/>
            <person name="Lu D."/>
            <person name="Skrede I."/>
            <person name="Drula E."/>
            <person name="Henrissat B."/>
            <person name="Morin E."/>
            <person name="Kohler A."/>
            <person name="Barry K."/>
            <person name="LaButti K."/>
            <person name="Morin E."/>
            <person name="Salamov A."/>
            <person name="Lipzen A."/>
            <person name="Mereny Z."/>
            <person name="Hegedus B."/>
            <person name="Baldrian P."/>
            <person name="Stursova M."/>
            <person name="Weitz H."/>
            <person name="Taylor A."/>
            <person name="Grigoriev I.V."/>
            <person name="Nagy L.G."/>
            <person name="Martin F."/>
            <person name="Kauserud H."/>
        </authorList>
    </citation>
    <scope>NUCLEOTIDE SEQUENCE</scope>
    <source>
        <strain evidence="1">CBHHK002</strain>
    </source>
</reference>
<organism evidence="1 2">
    <name type="scientific">Mycena albidolilacea</name>
    <dbReference type="NCBI Taxonomy" id="1033008"/>
    <lineage>
        <taxon>Eukaryota</taxon>
        <taxon>Fungi</taxon>
        <taxon>Dikarya</taxon>
        <taxon>Basidiomycota</taxon>
        <taxon>Agaricomycotina</taxon>
        <taxon>Agaricomycetes</taxon>
        <taxon>Agaricomycetidae</taxon>
        <taxon>Agaricales</taxon>
        <taxon>Marasmiineae</taxon>
        <taxon>Mycenaceae</taxon>
        <taxon>Mycena</taxon>
    </lineage>
</organism>
<comment type="caution">
    <text evidence="1">The sequence shown here is derived from an EMBL/GenBank/DDBJ whole genome shotgun (WGS) entry which is preliminary data.</text>
</comment>
<proteinExistence type="predicted"/>
<evidence type="ECO:0000313" key="2">
    <source>
        <dbReference type="Proteomes" id="UP001218218"/>
    </source>
</evidence>
<gene>
    <name evidence="1" type="ORF">DFH08DRAFT_838560</name>
</gene>